<evidence type="ECO:0000256" key="2">
    <source>
        <dbReference type="SAM" id="Phobius"/>
    </source>
</evidence>
<feature type="transmembrane region" description="Helical" evidence="2">
    <location>
        <begin position="772"/>
        <end position="790"/>
    </location>
</feature>
<feature type="transmembrane region" description="Helical" evidence="2">
    <location>
        <begin position="1207"/>
        <end position="1227"/>
    </location>
</feature>
<sequence length="1237" mass="128259">MRPDRPRGVLPREGRLHPRGQEGLHRLRGARRVPRVRLGPRRALRHLGRTVRARATQAEEARRLTKDGTRAVEVHPLHPPALSTSGGPVPAPTPRRPGTASLPGVRAVDGVLVVHDGAPWLVRSLDAIAAQTLSLRHLAVVLTGREDALPEDAGRRLADAGIRVHVVEARGARHPKAVLAGLADLQARGALPDPAERAGADPEAELDAASRWVWLLEDDCFPEPDCLHALLREATLSATVAIAGPKYVDAGDPARLVEVGQTVSPTGRRVASPRHGELDQGQHDHRSDVLAVGTGAMLARADALLHLGALDRVFPVAADLDLCWRAHQAGLRVVVVPEAVALDARATTQGLRSRDRMPFAGLGLDDIDERFSRDHVLRERRAWERERRGAVDRAYRRDRRAVRRIALARCPGRLVPWYAVRILLGALLLTAALLLLKRPRAAFAELSDAGAVLTSWRSHGSRRRARHTTVVGGAGLGALLAPHSRALAGVRDEVYTGLPHLPSVLAPEGGASEGRGGGRPEGLGPSVTVAEPGPVSDEATDLDADDLGARAARHPGLLAVLVAAALAVTAWWPVVRGRGGALLDRGMAGGELRPGTGGSAAAWTRYLTGWDPSGLGSASDAPTWLPLLAAPAWVVEHLPGRAPSSALGVAAALLLLGAIPAATTSAYLAGRAATRRPWPRALAALAWALSPALLVGLGEGRVGAAVLGVVLPPLLAGLAGCGQRRPWWPAVGGTVLAATAAAAVAPALLAVVLVLGLVLAARNHGRGRVAGVLVATAPVVLIGPAIASWWHTPGSVLTGPGLASWGGQPRPWHFALLWPTAPVTSTETGLLADPSLAASARLLLPLLAAPVVLAGVWGLAVDGRRIGASRVLAVLALLGVAGAAAAPHLVVGQATDAAGRPVPITPWAGAGLLLLTLALLAAALQGVEAIRRAGATRPGASRPGAAQALRVAGGVLATLVTVTVLTQAAWLTLTRLDRALAVPASQVPAVAQDSAQSALAARYLALDRRGTAMTYRLEPGDPSDVVRDLPKDAGAVEDSARLREVAHALVTDEPSGGRPVADRLADAGVGFVGLAPVDPAVAARLDTTAGLSRLTDVEGDPVWRVTPRSGPSAAAVPVSAVRVQRSDGTPVATVPVRGSGPEVDSDLATSGAGHVLAVAQQRGWAATAQVRADGRALTPRDGELAAYDLPPDTRHVRISTVPAHRTWSIVQGGALALVLLLALPFGVRRGRDAEVVR</sequence>
<keyword evidence="2" id="KW-1133">Transmembrane helix</keyword>
<name>A0A6I3ITL8_9MICO</name>
<dbReference type="GO" id="GO:0016740">
    <property type="term" value="F:transferase activity"/>
    <property type="evidence" value="ECO:0007669"/>
    <property type="project" value="UniProtKB-KW"/>
</dbReference>
<evidence type="ECO:0000313" key="3">
    <source>
        <dbReference type="EMBL" id="MTB73290.1"/>
    </source>
</evidence>
<dbReference type="PANTHER" id="PTHR43685">
    <property type="entry name" value="GLYCOSYLTRANSFERASE"/>
    <property type="match status" value="1"/>
</dbReference>
<evidence type="ECO:0000313" key="4">
    <source>
        <dbReference type="Proteomes" id="UP000431092"/>
    </source>
</evidence>
<feature type="transmembrane region" description="Helical" evidence="2">
    <location>
        <begin position="556"/>
        <end position="574"/>
    </location>
</feature>
<dbReference type="Gene3D" id="3.90.550.10">
    <property type="entry name" value="Spore Coat Polysaccharide Biosynthesis Protein SpsA, Chain A"/>
    <property type="match status" value="1"/>
</dbReference>
<comment type="caution">
    <text evidence="3">The sequence shown here is derived from an EMBL/GenBank/DDBJ whole genome shotgun (WGS) entry which is preliminary data.</text>
</comment>
<feature type="transmembrane region" description="Helical" evidence="2">
    <location>
        <begin position="735"/>
        <end position="760"/>
    </location>
</feature>
<feature type="compositionally biased region" description="Gly residues" evidence="1">
    <location>
        <begin position="511"/>
        <end position="521"/>
    </location>
</feature>
<dbReference type="Proteomes" id="UP000431092">
    <property type="component" value="Unassembled WGS sequence"/>
</dbReference>
<keyword evidence="2" id="KW-0472">Membrane</keyword>
<feature type="transmembrane region" description="Helical" evidence="2">
    <location>
        <begin position="415"/>
        <end position="436"/>
    </location>
</feature>
<feature type="transmembrane region" description="Helical" evidence="2">
    <location>
        <begin position="904"/>
        <end position="927"/>
    </location>
</feature>
<dbReference type="AlphaFoldDB" id="A0A6I3ITL8"/>
<dbReference type="SUPFAM" id="SSF53448">
    <property type="entry name" value="Nucleotide-diphospho-sugar transferases"/>
    <property type="match status" value="1"/>
</dbReference>
<feature type="transmembrane region" description="Helical" evidence="2">
    <location>
        <begin position="842"/>
        <end position="860"/>
    </location>
</feature>
<feature type="region of interest" description="Disordered" evidence="1">
    <location>
        <begin position="76"/>
        <end position="102"/>
    </location>
</feature>
<dbReference type="InterPro" id="IPR029044">
    <property type="entry name" value="Nucleotide-diphossugar_trans"/>
</dbReference>
<feature type="transmembrane region" description="Helical" evidence="2">
    <location>
        <begin position="948"/>
        <end position="970"/>
    </location>
</feature>
<accession>A0A6I3ITL8</accession>
<feature type="transmembrane region" description="Helical" evidence="2">
    <location>
        <begin position="681"/>
        <end position="698"/>
    </location>
</feature>
<dbReference type="Pfam" id="PF13641">
    <property type="entry name" value="Glyco_tranf_2_3"/>
    <property type="match status" value="1"/>
</dbReference>
<feature type="region of interest" description="Disordered" evidence="1">
    <location>
        <begin position="506"/>
        <end position="541"/>
    </location>
</feature>
<protein>
    <submittedName>
        <fullName evidence="3">Glycosyltransferase</fullName>
    </submittedName>
</protein>
<gene>
    <name evidence="3" type="ORF">GGG17_15245</name>
</gene>
<evidence type="ECO:0000256" key="1">
    <source>
        <dbReference type="SAM" id="MobiDB-lite"/>
    </source>
</evidence>
<dbReference type="EMBL" id="WLVL01000056">
    <property type="protein sequence ID" value="MTB73290.1"/>
    <property type="molecule type" value="Genomic_DNA"/>
</dbReference>
<organism evidence="3 4">
    <name type="scientific">Arsenicicoccus cauae</name>
    <dbReference type="NCBI Taxonomy" id="2663847"/>
    <lineage>
        <taxon>Bacteria</taxon>
        <taxon>Bacillati</taxon>
        <taxon>Actinomycetota</taxon>
        <taxon>Actinomycetes</taxon>
        <taxon>Micrococcales</taxon>
        <taxon>Intrasporangiaceae</taxon>
        <taxon>Arsenicicoccus</taxon>
    </lineage>
</organism>
<proteinExistence type="predicted"/>
<feature type="transmembrane region" description="Helical" evidence="2">
    <location>
        <begin position="646"/>
        <end position="669"/>
    </location>
</feature>
<dbReference type="InterPro" id="IPR050834">
    <property type="entry name" value="Glycosyltransf_2"/>
</dbReference>
<feature type="region of interest" description="Disordered" evidence="1">
    <location>
        <begin position="1"/>
        <end position="24"/>
    </location>
</feature>
<keyword evidence="3" id="KW-0808">Transferase</keyword>
<keyword evidence="4" id="KW-1185">Reference proteome</keyword>
<dbReference type="PANTHER" id="PTHR43685:SF3">
    <property type="entry name" value="SLR2126 PROTEIN"/>
    <property type="match status" value="1"/>
</dbReference>
<reference evidence="3 4" key="1">
    <citation type="submission" date="2019-11" db="EMBL/GenBank/DDBJ databases">
        <title>Whole genome sequencing identifies a novel species of the genus Arsenicicoccus isolated from human blood.</title>
        <authorList>
            <person name="Jeong J.H."/>
            <person name="Kweon O.J."/>
            <person name="Kim H.R."/>
            <person name="Kim T.-H."/>
            <person name="Ha S.-M."/>
            <person name="Lee M.-K."/>
        </authorList>
    </citation>
    <scope>NUCLEOTIDE SEQUENCE [LARGE SCALE GENOMIC DNA]</scope>
    <source>
        <strain evidence="3 4">MKL-02</strain>
    </source>
</reference>
<feature type="transmembrane region" description="Helical" evidence="2">
    <location>
        <begin position="872"/>
        <end position="892"/>
    </location>
</feature>
<keyword evidence="2" id="KW-0812">Transmembrane</keyword>